<reference evidence="3 4" key="1">
    <citation type="journal article" date="2015" name="Nature">
        <title>rRNA introns, odd ribosomes, and small enigmatic genomes across a large radiation of phyla.</title>
        <authorList>
            <person name="Brown C.T."/>
            <person name="Hug L.A."/>
            <person name="Thomas B.C."/>
            <person name="Sharon I."/>
            <person name="Castelle C.J."/>
            <person name="Singh A."/>
            <person name="Wilkins M.J."/>
            <person name="Williams K.H."/>
            <person name="Banfield J.F."/>
        </authorList>
    </citation>
    <scope>NUCLEOTIDE SEQUENCE [LARGE SCALE GENOMIC DNA]</scope>
</reference>
<feature type="binding site" evidence="2">
    <location>
        <position position="63"/>
    </location>
    <ligand>
        <name>substrate</name>
    </ligand>
</feature>
<feature type="binding site" evidence="2">
    <location>
        <begin position="184"/>
        <end position="186"/>
    </location>
    <ligand>
        <name>substrate</name>
    </ligand>
</feature>
<accession>A0A0G1LNG3</accession>
<dbReference type="Proteomes" id="UP000034214">
    <property type="component" value="Unassembled WGS sequence"/>
</dbReference>
<dbReference type="GO" id="GO:0016094">
    <property type="term" value="P:polyprenol biosynthetic process"/>
    <property type="evidence" value="ECO:0007669"/>
    <property type="project" value="TreeGrafter"/>
</dbReference>
<evidence type="ECO:0000256" key="2">
    <source>
        <dbReference type="HAMAP-Rule" id="MF_01139"/>
    </source>
</evidence>
<feature type="active site" evidence="2">
    <location>
        <position position="13"/>
    </location>
</feature>
<protein>
    <recommendedName>
        <fullName evidence="2">Isoprenyl transferase</fullName>
        <ecNumber evidence="2">2.5.1.-</ecNumber>
    </recommendedName>
</protein>
<evidence type="ECO:0000313" key="4">
    <source>
        <dbReference type="Proteomes" id="UP000034214"/>
    </source>
</evidence>
<dbReference type="SUPFAM" id="SSF64005">
    <property type="entry name" value="Undecaprenyl diphosphate synthase"/>
    <property type="match status" value="1"/>
</dbReference>
<comment type="function">
    <text evidence="2">Catalyzes the condensation of isopentenyl diphosphate (IPP) with allylic pyrophosphates generating different type of terpenoids.</text>
</comment>
<dbReference type="InterPro" id="IPR036424">
    <property type="entry name" value="UPP_synth-like_sf"/>
</dbReference>
<dbReference type="Gene3D" id="3.40.1180.10">
    <property type="entry name" value="Decaprenyl diphosphate synthase-like"/>
    <property type="match status" value="1"/>
</dbReference>
<dbReference type="PANTHER" id="PTHR10291:SF0">
    <property type="entry name" value="DEHYDRODOLICHYL DIPHOSPHATE SYNTHASE 2"/>
    <property type="match status" value="1"/>
</dbReference>
<dbReference type="NCBIfam" id="TIGR00055">
    <property type="entry name" value="uppS"/>
    <property type="match status" value="1"/>
</dbReference>
<evidence type="ECO:0000313" key="3">
    <source>
        <dbReference type="EMBL" id="KKT97285.1"/>
    </source>
</evidence>
<sequence>MTPPLNHLAIIMDGNRRWAKARNLDPVKGHEYAAKNVIEPIIEKCVELKIPYVTFWAFSTENWKRDEEELKGLFNIFRFALGTLALKFIARGAKLRILGDINKFPKDIAGKVLEMMAKSAKNDAITVTFALNYGGRDEILRAVKKIVSEKIPADQITEDAFAAHLDTAGIPDPDFIIRTGGDQRLSGYLPWQSVYAELYFTPILFPDFTPQELQNALDRFSSRDRRFGGDSSKNIK</sequence>
<keyword evidence="2" id="KW-0479">Metal-binding</keyword>
<evidence type="ECO:0000256" key="1">
    <source>
        <dbReference type="ARBA" id="ARBA00022679"/>
    </source>
</evidence>
<dbReference type="GO" id="GO:0045547">
    <property type="term" value="F:ditrans,polycis-polyprenyl diphosphate synthase [(2E,6E)-farnesyl diphosphate specific] activity"/>
    <property type="evidence" value="ECO:0007669"/>
    <property type="project" value="TreeGrafter"/>
</dbReference>
<dbReference type="PATRIC" id="fig|1618394.3.peg.540"/>
<feature type="active site" description="Proton acceptor" evidence="2">
    <location>
        <position position="62"/>
    </location>
</feature>
<feature type="binding site" evidence="2">
    <location>
        <position position="30"/>
    </location>
    <ligand>
        <name>substrate</name>
    </ligand>
</feature>
<dbReference type="Pfam" id="PF01255">
    <property type="entry name" value="Prenyltransf"/>
    <property type="match status" value="1"/>
</dbReference>
<comment type="caution">
    <text evidence="2">Lacks conserved residue(s) required for the propagation of feature annotation.</text>
</comment>
<keyword evidence="2" id="KW-0460">Magnesium</keyword>
<keyword evidence="1 2" id="KW-0808">Transferase</keyword>
<dbReference type="CDD" id="cd00475">
    <property type="entry name" value="Cis_IPPS"/>
    <property type="match status" value="1"/>
</dbReference>
<dbReference type="PANTHER" id="PTHR10291">
    <property type="entry name" value="DEHYDRODOLICHYL DIPHOSPHATE SYNTHASE FAMILY MEMBER"/>
    <property type="match status" value="1"/>
</dbReference>
<dbReference type="GO" id="GO:0000287">
    <property type="term" value="F:magnesium ion binding"/>
    <property type="evidence" value="ECO:0007669"/>
    <property type="project" value="UniProtKB-UniRule"/>
</dbReference>
<feature type="binding site" evidence="2">
    <location>
        <position position="197"/>
    </location>
    <ligand>
        <name>Mg(2+)</name>
        <dbReference type="ChEBI" id="CHEBI:18420"/>
    </ligand>
</feature>
<dbReference type="EC" id="2.5.1.-" evidence="2"/>
<proteinExistence type="inferred from homology"/>
<dbReference type="InterPro" id="IPR001441">
    <property type="entry name" value="UPP_synth-like"/>
</dbReference>
<feature type="binding site" evidence="2">
    <location>
        <position position="65"/>
    </location>
    <ligand>
        <name>substrate</name>
    </ligand>
</feature>
<dbReference type="PROSITE" id="PS01066">
    <property type="entry name" value="UPP_SYNTHASE"/>
    <property type="match status" value="1"/>
</dbReference>
<name>A0A0G1LNG3_9BACT</name>
<dbReference type="InterPro" id="IPR018520">
    <property type="entry name" value="UPP_synth-like_CS"/>
</dbReference>
<comment type="caution">
    <text evidence="3">The sequence shown here is derived from an EMBL/GenBank/DDBJ whole genome shotgun (WGS) entry which is preliminary data.</text>
</comment>
<gene>
    <name evidence="3" type="ORF">UW99_C0036G0012</name>
</gene>
<feature type="binding site" evidence="2">
    <location>
        <position position="13"/>
    </location>
    <ligand>
        <name>Mg(2+)</name>
        <dbReference type="ChEBI" id="CHEBI:18420"/>
    </ligand>
</feature>
<dbReference type="AlphaFoldDB" id="A0A0G1LNG3"/>
<dbReference type="EMBL" id="LCKM01000036">
    <property type="protein sequence ID" value="KKT97285.1"/>
    <property type="molecule type" value="Genomic_DNA"/>
</dbReference>
<feature type="binding site" evidence="2">
    <location>
        <begin position="14"/>
        <end position="17"/>
    </location>
    <ligand>
        <name>substrate</name>
    </ligand>
</feature>
<feature type="binding site" evidence="2">
    <location>
        <position position="18"/>
    </location>
    <ligand>
        <name>substrate</name>
    </ligand>
</feature>
<dbReference type="HAMAP" id="MF_01139">
    <property type="entry name" value="ISPT"/>
    <property type="match status" value="1"/>
</dbReference>
<organism evidence="3 4">
    <name type="scientific">Candidatus Collierbacteria bacterium GW2011_GWC2_45_15</name>
    <dbReference type="NCBI Taxonomy" id="1618394"/>
    <lineage>
        <taxon>Bacteria</taxon>
        <taxon>Candidatus Collieribacteriota</taxon>
    </lineage>
</organism>
<comment type="similarity">
    <text evidence="2">Belongs to the UPP synthase family.</text>
</comment>
<comment type="cofactor">
    <cofactor evidence="2">
        <name>Mg(2+)</name>
        <dbReference type="ChEBI" id="CHEBI:18420"/>
    </cofactor>
    <text evidence="2">Binds 2 magnesium ions per subunit.</text>
</comment>
<comment type="subunit">
    <text evidence="2">Homodimer.</text>
</comment>
<feature type="binding site" evidence="2">
    <location>
        <begin position="59"/>
        <end position="61"/>
    </location>
    <ligand>
        <name>substrate</name>
    </ligand>
</feature>
<feature type="binding site" evidence="2">
    <location>
        <position position="178"/>
    </location>
    <ligand>
        <name>substrate</name>
    </ligand>
</feature>